<evidence type="ECO:0000313" key="3">
    <source>
        <dbReference type="EMBL" id="SMF95892.1"/>
    </source>
</evidence>
<dbReference type="InterPro" id="IPR008816">
    <property type="entry name" value="Gly_zipper_2TM_dom"/>
</dbReference>
<feature type="domain" description="Glycine zipper 2TM" evidence="2">
    <location>
        <begin position="109"/>
        <end position="144"/>
    </location>
</feature>
<feature type="signal peptide" evidence="1">
    <location>
        <begin position="1"/>
        <end position="21"/>
    </location>
</feature>
<sequence>MRELIVLATLAVLAMAPTAHADGDGWRWEHEHHHHHHGGYRPGWGPGGWGRAYYPPPPVYYRPPPVIVERYYAPPPPPPRVIYREVPVYRQPMAYPRHHGRASETVPMVAGGILGGAIGNQAGRGDPVATIGGAVLGTVIGHEVAE</sequence>
<keyword evidence="1" id="KW-0732">Signal</keyword>
<proteinExistence type="predicted"/>
<accession>A0A1Y6D5R7</accession>
<dbReference type="RefSeq" id="WP_085214506.1">
    <property type="nucleotide sequence ID" value="NZ_FXAM01000001.1"/>
</dbReference>
<protein>
    <submittedName>
        <fullName evidence="3">Glycine zipper 2TM domain-containing protein</fullName>
    </submittedName>
</protein>
<reference evidence="3 4" key="1">
    <citation type="submission" date="2016-12" db="EMBL/GenBank/DDBJ databases">
        <authorList>
            <person name="Song W.-J."/>
            <person name="Kurnit D.M."/>
        </authorList>
    </citation>
    <scope>NUCLEOTIDE SEQUENCE [LARGE SCALE GENOMIC DNA]</scope>
    <source>
        <strain evidence="3 4">175</strain>
    </source>
</reference>
<keyword evidence="4" id="KW-1185">Reference proteome</keyword>
<organism evidence="3 4">
    <name type="scientific">Methylomagnum ishizawai</name>
    <dbReference type="NCBI Taxonomy" id="1760988"/>
    <lineage>
        <taxon>Bacteria</taxon>
        <taxon>Pseudomonadati</taxon>
        <taxon>Pseudomonadota</taxon>
        <taxon>Gammaproteobacteria</taxon>
        <taxon>Methylococcales</taxon>
        <taxon>Methylococcaceae</taxon>
        <taxon>Methylomagnum</taxon>
    </lineage>
</organism>
<feature type="chain" id="PRO_5012350970" evidence="1">
    <location>
        <begin position="22"/>
        <end position="146"/>
    </location>
</feature>
<dbReference type="Proteomes" id="UP000192923">
    <property type="component" value="Unassembled WGS sequence"/>
</dbReference>
<evidence type="ECO:0000256" key="1">
    <source>
        <dbReference type="SAM" id="SignalP"/>
    </source>
</evidence>
<gene>
    <name evidence="3" type="ORF">SAMN02949497_3269</name>
</gene>
<dbReference type="AlphaFoldDB" id="A0A1Y6D5R7"/>
<dbReference type="GO" id="GO:0019867">
    <property type="term" value="C:outer membrane"/>
    <property type="evidence" value="ECO:0007669"/>
    <property type="project" value="InterPro"/>
</dbReference>
<evidence type="ECO:0000313" key="4">
    <source>
        <dbReference type="Proteomes" id="UP000192923"/>
    </source>
</evidence>
<evidence type="ECO:0000259" key="2">
    <source>
        <dbReference type="Pfam" id="PF05433"/>
    </source>
</evidence>
<name>A0A1Y6D5R7_9GAMM</name>
<dbReference type="Pfam" id="PF05433">
    <property type="entry name" value="Rick_17kDa_Anti"/>
    <property type="match status" value="1"/>
</dbReference>
<dbReference type="EMBL" id="FXAM01000001">
    <property type="protein sequence ID" value="SMF95892.1"/>
    <property type="molecule type" value="Genomic_DNA"/>
</dbReference>